<dbReference type="InterPro" id="IPR017441">
    <property type="entry name" value="Protein_kinase_ATP_BS"/>
</dbReference>
<dbReference type="PROSITE" id="PS51450">
    <property type="entry name" value="LRR"/>
    <property type="match status" value="1"/>
</dbReference>
<dbReference type="GO" id="GO:0005524">
    <property type="term" value="F:ATP binding"/>
    <property type="evidence" value="ECO:0007669"/>
    <property type="project" value="UniProtKB-UniRule"/>
</dbReference>
<dbReference type="Gramene" id="C.cajan_21783.t">
    <property type="protein sequence ID" value="C.cajan_21783.t"/>
    <property type="gene ID" value="C.cajan_21783"/>
</dbReference>
<comment type="similarity">
    <text evidence="4">Belongs to the protein kinase superfamily. Ser/Thr protein kinase family.</text>
</comment>
<dbReference type="Pfam" id="PF00560">
    <property type="entry name" value="LRR_1"/>
    <property type="match status" value="3"/>
</dbReference>
<dbReference type="Gene3D" id="3.80.10.10">
    <property type="entry name" value="Ribonuclease Inhibitor"/>
    <property type="match status" value="3"/>
</dbReference>
<dbReference type="PANTHER" id="PTHR48056:SF20">
    <property type="entry name" value="PROTEIN KINASE DOMAIN-CONTAINING PROTEIN"/>
    <property type="match status" value="1"/>
</dbReference>
<sequence>MAKSPCPFHFFQFLATLLLTSYSIFPPCVSLTLETQALLQFKNHLKDSFNSLVSWNESDSPCQFYGIACDPVSGRVTEISLENKSLSGEIPESIYEMKALETLDISRNKISGRLSRSISKLENLYKIELFSNNLTGEVPVELANLTNLREIDLSANNMYGRLPEEIGNMKNLVVFQLYENNFSGELPAGFADMRHLIGFSIYRNSFTGTIPENFGRFSPLESIDISENQFSELGKLVNLEKLYLSNNNFSGEIPPEIGSLKQLSSLHLEENLLTGLIPAELGHCTRLVDLNLAWNSLSGNIPQSVSLMSSLNSLNISGNKLTGSIPDNLEAIKLSSVDFSENLLSGRIPSGLFIVGGEKAFLGNKGLCVEENLKPSMNFDLKICAKNHSQTRVSADKFVLLFFVPSVFVVVLAGLLLLSCRNLKHGKDKNLQGQKEVSQKWKLASFHQVDIDADEICNLKEDNLIGSGGTGKVYRVELRKIGAMVAVKQLGKVDGVKILAAEMEILGKIRHKNILKLYAYLDWNQRYKIALGAAKGIAYLHHDCNPPIIHRDIKSSNILLDEDYEPKIADFGIARFAEKSDKQLGYSCLAGTLGYIAPELAYATDITEKSDVYSFGVVLLELVSGREPIEEDYGEAKDIVYWVLTHLNDRESILNILDGRVASDSFEDMMKVLKIAIKCTTKLPTLRPTMREVVKMLIDAEPCTLKSPLCRLEKDTKTLL</sequence>
<evidence type="ECO:0000256" key="6">
    <source>
        <dbReference type="ARBA" id="ARBA00022512"/>
    </source>
</evidence>
<gene>
    <name evidence="26" type="ORF">KK1_022426</name>
</gene>
<dbReference type="FunFam" id="3.80.10.10:FF:000041">
    <property type="entry name" value="LRR receptor-like serine/threonine-protein kinase ERECTA"/>
    <property type="match status" value="1"/>
</dbReference>
<evidence type="ECO:0000256" key="10">
    <source>
        <dbReference type="ARBA" id="ARBA00022692"/>
    </source>
</evidence>
<keyword evidence="19" id="KW-1015">Disulfide bond</keyword>
<dbReference type="InterPro" id="IPR001611">
    <property type="entry name" value="Leu-rich_rpt"/>
</dbReference>
<feature type="transmembrane region" description="Helical" evidence="23">
    <location>
        <begin position="398"/>
        <end position="418"/>
    </location>
</feature>
<evidence type="ECO:0000256" key="24">
    <source>
        <dbReference type="SAM" id="SignalP"/>
    </source>
</evidence>
<dbReference type="InterPro" id="IPR000719">
    <property type="entry name" value="Prot_kinase_dom"/>
</dbReference>
<organism evidence="26 27">
    <name type="scientific">Cajanus cajan</name>
    <name type="common">Pigeon pea</name>
    <name type="synonym">Cajanus indicus</name>
    <dbReference type="NCBI Taxonomy" id="3821"/>
    <lineage>
        <taxon>Eukaryota</taxon>
        <taxon>Viridiplantae</taxon>
        <taxon>Streptophyta</taxon>
        <taxon>Embryophyta</taxon>
        <taxon>Tracheophyta</taxon>
        <taxon>Spermatophyta</taxon>
        <taxon>Magnoliopsida</taxon>
        <taxon>eudicotyledons</taxon>
        <taxon>Gunneridae</taxon>
        <taxon>Pentapetalae</taxon>
        <taxon>rosids</taxon>
        <taxon>fabids</taxon>
        <taxon>Fabales</taxon>
        <taxon>Fabaceae</taxon>
        <taxon>Papilionoideae</taxon>
        <taxon>50 kb inversion clade</taxon>
        <taxon>NPAAA clade</taxon>
        <taxon>indigoferoid/millettioid clade</taxon>
        <taxon>Phaseoleae</taxon>
        <taxon>Cajanus</taxon>
    </lineage>
</organism>
<dbReference type="SMART" id="SM00369">
    <property type="entry name" value="LRR_TYP"/>
    <property type="match status" value="5"/>
</dbReference>
<keyword evidence="8" id="KW-0433">Leucine-rich repeat</keyword>
<dbReference type="GO" id="GO:0033612">
    <property type="term" value="F:receptor serine/threonine kinase binding"/>
    <property type="evidence" value="ECO:0007669"/>
    <property type="project" value="TreeGrafter"/>
</dbReference>
<dbReference type="InterPro" id="IPR003591">
    <property type="entry name" value="Leu-rich_rpt_typical-subtyp"/>
</dbReference>
<accession>A0A151TNZ0</accession>
<evidence type="ECO:0000313" key="27">
    <source>
        <dbReference type="Proteomes" id="UP000075243"/>
    </source>
</evidence>
<feature type="signal peptide" evidence="24">
    <location>
        <begin position="1"/>
        <end position="30"/>
    </location>
</feature>
<dbReference type="InterPro" id="IPR050647">
    <property type="entry name" value="Plant_LRR-RLKs"/>
</dbReference>
<dbReference type="Pfam" id="PF08263">
    <property type="entry name" value="LRRNT_2"/>
    <property type="match status" value="1"/>
</dbReference>
<dbReference type="SUPFAM" id="SSF52058">
    <property type="entry name" value="L domain-like"/>
    <property type="match status" value="1"/>
</dbReference>
<dbReference type="Pfam" id="PF00069">
    <property type="entry name" value="Pkinase"/>
    <property type="match status" value="1"/>
</dbReference>
<keyword evidence="20" id="KW-0325">Glycoprotein</keyword>
<evidence type="ECO:0000256" key="1">
    <source>
        <dbReference type="ARBA" id="ARBA00004170"/>
    </source>
</evidence>
<dbReference type="PROSITE" id="PS50011">
    <property type="entry name" value="PROTEIN_KINASE_DOM"/>
    <property type="match status" value="1"/>
</dbReference>
<evidence type="ECO:0000256" key="11">
    <source>
        <dbReference type="ARBA" id="ARBA00022729"/>
    </source>
</evidence>
<dbReference type="OMA" id="CDSLQRF"/>
<dbReference type="FunFam" id="3.80.10.10:FF:000400">
    <property type="entry name" value="Nuclear pore complex protein NUP107"/>
    <property type="match status" value="1"/>
</dbReference>
<evidence type="ECO:0000256" key="14">
    <source>
        <dbReference type="ARBA" id="ARBA00022777"/>
    </source>
</evidence>
<evidence type="ECO:0000256" key="17">
    <source>
        <dbReference type="ARBA" id="ARBA00022989"/>
    </source>
</evidence>
<evidence type="ECO:0000256" key="20">
    <source>
        <dbReference type="ARBA" id="ARBA00023180"/>
    </source>
</evidence>
<evidence type="ECO:0000256" key="16">
    <source>
        <dbReference type="ARBA" id="ARBA00022840"/>
    </source>
</evidence>
<evidence type="ECO:0000313" key="26">
    <source>
        <dbReference type="EMBL" id="KYP68785.1"/>
    </source>
</evidence>
<keyword evidence="27" id="KW-1185">Reference proteome</keyword>
<evidence type="ECO:0000259" key="25">
    <source>
        <dbReference type="PROSITE" id="PS50011"/>
    </source>
</evidence>
<evidence type="ECO:0000256" key="12">
    <source>
        <dbReference type="ARBA" id="ARBA00022737"/>
    </source>
</evidence>
<evidence type="ECO:0000256" key="5">
    <source>
        <dbReference type="ARBA" id="ARBA00022475"/>
    </source>
</evidence>
<protein>
    <submittedName>
        <fullName evidence="26">Receptor protein kinase CLAVATA1</fullName>
    </submittedName>
</protein>
<dbReference type="PANTHER" id="PTHR48056">
    <property type="entry name" value="LRR RECEPTOR-LIKE SERINE/THREONINE-PROTEIN KINASE-RELATED"/>
    <property type="match status" value="1"/>
</dbReference>
<dbReference type="PROSITE" id="PS00108">
    <property type="entry name" value="PROTEIN_KINASE_ST"/>
    <property type="match status" value="1"/>
</dbReference>
<evidence type="ECO:0000256" key="4">
    <source>
        <dbReference type="ARBA" id="ARBA00008684"/>
    </source>
</evidence>
<keyword evidence="13 22" id="KW-0547">Nucleotide-binding</keyword>
<evidence type="ECO:0000256" key="21">
    <source>
        <dbReference type="ARBA" id="ARBA00038043"/>
    </source>
</evidence>
<evidence type="ECO:0000256" key="19">
    <source>
        <dbReference type="ARBA" id="ARBA00023157"/>
    </source>
</evidence>
<evidence type="ECO:0000256" key="7">
    <source>
        <dbReference type="ARBA" id="ARBA00022525"/>
    </source>
</evidence>
<keyword evidence="11 24" id="KW-0732">Signal</keyword>
<dbReference type="GO" id="GO:0005886">
    <property type="term" value="C:plasma membrane"/>
    <property type="evidence" value="ECO:0007669"/>
    <property type="project" value="UniProtKB-SubCell"/>
</dbReference>
<proteinExistence type="inferred from homology"/>
<evidence type="ECO:0000256" key="23">
    <source>
        <dbReference type="SAM" id="Phobius"/>
    </source>
</evidence>
<comment type="subcellular location">
    <subcellularLocation>
        <location evidence="3">Cell membrane</location>
    </subcellularLocation>
    <subcellularLocation>
        <location evidence="1">Membrane</location>
        <topology evidence="1">Peripheral membrane protein</topology>
    </subcellularLocation>
    <subcellularLocation>
        <location evidence="2">Secreted</location>
        <location evidence="2">Cell wall</location>
    </subcellularLocation>
</comment>
<keyword evidence="5" id="KW-1003">Cell membrane</keyword>
<evidence type="ECO:0000256" key="8">
    <source>
        <dbReference type="ARBA" id="ARBA00022614"/>
    </source>
</evidence>
<keyword evidence="26" id="KW-0675">Receptor</keyword>
<comment type="similarity">
    <text evidence="21">Belongs to the polygalacturonase-inhibiting protein family.</text>
</comment>
<keyword evidence="10 23" id="KW-0812">Transmembrane</keyword>
<keyword evidence="6" id="KW-0134">Cell wall</keyword>
<dbReference type="STRING" id="3821.A0A151TNZ0"/>
<dbReference type="InterPro" id="IPR011009">
    <property type="entry name" value="Kinase-like_dom_sf"/>
</dbReference>
<dbReference type="Pfam" id="PF13855">
    <property type="entry name" value="LRR_8"/>
    <property type="match status" value="1"/>
</dbReference>
<feature type="binding site" evidence="22">
    <location>
        <position position="488"/>
    </location>
    <ligand>
        <name>ATP</name>
        <dbReference type="ChEBI" id="CHEBI:30616"/>
    </ligand>
</feature>
<evidence type="ECO:0000256" key="3">
    <source>
        <dbReference type="ARBA" id="ARBA00004236"/>
    </source>
</evidence>
<keyword evidence="18 23" id="KW-0472">Membrane</keyword>
<evidence type="ECO:0000256" key="2">
    <source>
        <dbReference type="ARBA" id="ARBA00004191"/>
    </source>
</evidence>
<dbReference type="FunFam" id="1.10.510.10:FF:000365">
    <property type="entry name" value="Leucine-rich repeat receptor-like serine/threonine-protein kinase At1g17230"/>
    <property type="match status" value="1"/>
</dbReference>
<evidence type="ECO:0000256" key="9">
    <source>
        <dbReference type="ARBA" id="ARBA00022679"/>
    </source>
</evidence>
<name>A0A151TNZ0_CAJCA</name>
<dbReference type="GO" id="GO:0004672">
    <property type="term" value="F:protein kinase activity"/>
    <property type="evidence" value="ECO:0007669"/>
    <property type="project" value="InterPro"/>
</dbReference>
<evidence type="ECO:0000256" key="15">
    <source>
        <dbReference type="ARBA" id="ARBA00022821"/>
    </source>
</evidence>
<keyword evidence="15" id="KW-0611">Plant defense</keyword>
<dbReference type="InterPro" id="IPR013210">
    <property type="entry name" value="LRR_N_plant-typ"/>
</dbReference>
<dbReference type="Proteomes" id="UP000075243">
    <property type="component" value="Chromosome 4"/>
</dbReference>
<reference evidence="26 27" key="1">
    <citation type="journal article" date="2012" name="Nat. Biotechnol.">
        <title>Draft genome sequence of pigeonpea (Cajanus cajan), an orphan legume crop of resource-poor farmers.</title>
        <authorList>
            <person name="Varshney R.K."/>
            <person name="Chen W."/>
            <person name="Li Y."/>
            <person name="Bharti A.K."/>
            <person name="Saxena R.K."/>
            <person name="Schlueter J.A."/>
            <person name="Donoghue M.T."/>
            <person name="Azam S."/>
            <person name="Fan G."/>
            <person name="Whaley A.M."/>
            <person name="Farmer A.D."/>
            <person name="Sheridan J."/>
            <person name="Iwata A."/>
            <person name="Tuteja R."/>
            <person name="Penmetsa R.V."/>
            <person name="Wu W."/>
            <person name="Upadhyaya H.D."/>
            <person name="Yang S.P."/>
            <person name="Shah T."/>
            <person name="Saxena K.B."/>
            <person name="Michael T."/>
            <person name="McCombie W.R."/>
            <person name="Yang B."/>
            <person name="Zhang G."/>
            <person name="Yang H."/>
            <person name="Wang J."/>
            <person name="Spillane C."/>
            <person name="Cook D.R."/>
            <person name="May G.D."/>
            <person name="Xu X."/>
            <person name="Jackson S.A."/>
        </authorList>
    </citation>
    <scope>NUCLEOTIDE SEQUENCE [LARGE SCALE GENOMIC DNA]</scope>
    <source>
        <strain evidence="27">cv. Asha</strain>
    </source>
</reference>
<dbReference type="EMBL" id="CM003606">
    <property type="protein sequence ID" value="KYP68785.1"/>
    <property type="molecule type" value="Genomic_DNA"/>
</dbReference>
<keyword evidence="7" id="KW-0964">Secreted</keyword>
<evidence type="ECO:0000256" key="13">
    <source>
        <dbReference type="ARBA" id="ARBA00022741"/>
    </source>
</evidence>
<keyword evidence="12" id="KW-0677">Repeat</keyword>
<dbReference type="InterPro" id="IPR008271">
    <property type="entry name" value="Ser/Thr_kinase_AS"/>
</dbReference>
<dbReference type="SUPFAM" id="SSF56112">
    <property type="entry name" value="Protein kinase-like (PK-like)"/>
    <property type="match status" value="1"/>
</dbReference>
<dbReference type="FunFam" id="3.80.10.10:FF:000383">
    <property type="entry name" value="Leucine-rich repeat receptor protein kinase EMS1"/>
    <property type="match status" value="1"/>
</dbReference>
<dbReference type="InterPro" id="IPR032675">
    <property type="entry name" value="LRR_dom_sf"/>
</dbReference>
<dbReference type="AlphaFoldDB" id="A0A151TNZ0"/>
<dbReference type="Gene3D" id="1.10.510.10">
    <property type="entry name" value="Transferase(Phosphotransferase) domain 1"/>
    <property type="match status" value="1"/>
</dbReference>
<keyword evidence="16 22" id="KW-0067">ATP-binding</keyword>
<evidence type="ECO:0000256" key="18">
    <source>
        <dbReference type="ARBA" id="ARBA00023136"/>
    </source>
</evidence>
<dbReference type="GO" id="GO:0006952">
    <property type="term" value="P:defense response"/>
    <property type="evidence" value="ECO:0007669"/>
    <property type="project" value="UniProtKB-KW"/>
</dbReference>
<keyword evidence="17 23" id="KW-1133">Transmembrane helix</keyword>
<dbReference type="SMART" id="SM00220">
    <property type="entry name" value="S_TKc"/>
    <property type="match status" value="1"/>
</dbReference>
<evidence type="ECO:0000256" key="22">
    <source>
        <dbReference type="PROSITE-ProRule" id="PRU10141"/>
    </source>
</evidence>
<feature type="chain" id="PRO_5007589220" evidence="24">
    <location>
        <begin position="31"/>
        <end position="720"/>
    </location>
</feature>
<keyword evidence="14 26" id="KW-0418">Kinase</keyword>
<dbReference type="PROSITE" id="PS00107">
    <property type="entry name" value="PROTEIN_KINASE_ATP"/>
    <property type="match status" value="1"/>
</dbReference>
<keyword evidence="9" id="KW-0808">Transferase</keyword>
<feature type="domain" description="Protein kinase" evidence="25">
    <location>
        <begin position="459"/>
        <end position="704"/>
    </location>
</feature>